<name>A0ABU3P0G5_9FIRM</name>
<dbReference type="Proteomes" id="UP001254848">
    <property type="component" value="Unassembled WGS sequence"/>
</dbReference>
<protein>
    <submittedName>
        <fullName evidence="1">Uncharacterized protein</fullName>
    </submittedName>
</protein>
<comment type="caution">
    <text evidence="1">The sequence shown here is derived from an EMBL/GenBank/DDBJ whole genome shotgun (WGS) entry which is preliminary data.</text>
</comment>
<evidence type="ECO:0000313" key="2">
    <source>
        <dbReference type="Proteomes" id="UP001254848"/>
    </source>
</evidence>
<gene>
    <name evidence="1" type="ORF">Q4T40_12225</name>
</gene>
<keyword evidence="2" id="KW-1185">Reference proteome</keyword>
<proteinExistence type="predicted"/>
<sequence length="82" mass="9200">MDKALERVMDALDVETFFVCGSEEAGRKYMLGLLKDFGFKDVDVVFAQYEGPGVRVRGRAYVYRPADRYRWLLGDAGGEAGV</sequence>
<evidence type="ECO:0000313" key="1">
    <source>
        <dbReference type="EMBL" id="MDT8902013.1"/>
    </source>
</evidence>
<accession>A0ABU3P0G5</accession>
<reference evidence="1 2" key="1">
    <citation type="submission" date="2023-07" db="EMBL/GenBank/DDBJ databases">
        <title>The novel representative of Negativicutes class, Anaeroselena agilis gen. nov. sp. nov.</title>
        <authorList>
            <person name="Prokofeva M.I."/>
            <person name="Elcheninov A.G."/>
            <person name="Klyukina A."/>
            <person name="Kublanov I.V."/>
            <person name="Frolov E.N."/>
            <person name="Podosokorskaya O.A."/>
        </authorList>
    </citation>
    <scope>NUCLEOTIDE SEQUENCE [LARGE SCALE GENOMIC DNA]</scope>
    <source>
        <strain evidence="1 2">4137-cl</strain>
    </source>
</reference>
<dbReference type="EMBL" id="JAUOZS010000001">
    <property type="protein sequence ID" value="MDT8902013.1"/>
    <property type="molecule type" value="Genomic_DNA"/>
</dbReference>
<organism evidence="1 2">
    <name type="scientific">Anaeroselena agilis</name>
    <dbReference type="NCBI Taxonomy" id="3063788"/>
    <lineage>
        <taxon>Bacteria</taxon>
        <taxon>Bacillati</taxon>
        <taxon>Bacillota</taxon>
        <taxon>Negativicutes</taxon>
        <taxon>Acetonemataceae</taxon>
        <taxon>Anaeroselena</taxon>
    </lineage>
</organism>
<dbReference type="RefSeq" id="WP_413780505.1">
    <property type="nucleotide sequence ID" value="NZ_JAUOZS010000001.1"/>
</dbReference>